<feature type="region of interest" description="Disordered" evidence="3">
    <location>
        <begin position="1"/>
        <end position="32"/>
    </location>
</feature>
<dbReference type="InterPro" id="IPR012580">
    <property type="entry name" value="NUC153"/>
</dbReference>
<comment type="caution">
    <text evidence="5">The sequence shown here is derived from an EMBL/GenBank/DDBJ whole genome shotgun (WGS) entry which is preliminary data.</text>
</comment>
<dbReference type="EMBL" id="MBFS01000188">
    <property type="protein sequence ID" value="PVV03805.1"/>
    <property type="molecule type" value="Genomic_DNA"/>
</dbReference>
<organism evidence="5 6">
    <name type="scientific">Smittium megazygosporum</name>
    <dbReference type="NCBI Taxonomy" id="133381"/>
    <lineage>
        <taxon>Eukaryota</taxon>
        <taxon>Fungi</taxon>
        <taxon>Fungi incertae sedis</taxon>
        <taxon>Zoopagomycota</taxon>
        <taxon>Kickxellomycotina</taxon>
        <taxon>Harpellomycetes</taxon>
        <taxon>Harpellales</taxon>
        <taxon>Legeriomycetaceae</taxon>
        <taxon>Smittium</taxon>
    </lineage>
</organism>
<evidence type="ECO:0000256" key="3">
    <source>
        <dbReference type="SAM" id="MobiDB-lite"/>
    </source>
</evidence>
<dbReference type="GO" id="GO:0005730">
    <property type="term" value="C:nucleolus"/>
    <property type="evidence" value="ECO:0007669"/>
    <property type="project" value="UniProtKB-SubCell"/>
</dbReference>
<reference evidence="5 6" key="1">
    <citation type="journal article" date="2018" name="MBio">
        <title>Comparative Genomics Reveals the Core Gene Toolbox for the Fungus-Insect Symbiosis.</title>
        <authorList>
            <person name="Wang Y."/>
            <person name="Stata M."/>
            <person name="Wang W."/>
            <person name="Stajich J.E."/>
            <person name="White M.M."/>
            <person name="Moncalvo J.M."/>
        </authorList>
    </citation>
    <scope>NUCLEOTIDE SEQUENCE [LARGE SCALE GENOMIC DNA]</scope>
    <source>
        <strain evidence="5 6">SC-DP-2</strain>
    </source>
</reference>
<dbReference type="GO" id="GO:0006364">
    <property type="term" value="P:rRNA processing"/>
    <property type="evidence" value="ECO:0007669"/>
    <property type="project" value="InterPro"/>
</dbReference>
<dbReference type="Pfam" id="PF08159">
    <property type="entry name" value="NUC153"/>
    <property type="match status" value="1"/>
</dbReference>
<name>A0A2T9ZGU6_9FUNG</name>
<sequence>MDDPTNKEINQTSNSGHFDMKQILKANKGNKKKFKKRKIEEYDGLQESFTMDAQDDRFASVYTSSDFAIDPNSKNFKKTKAMENLLNERRKKYSRK</sequence>
<evidence type="ECO:0000313" key="5">
    <source>
        <dbReference type="EMBL" id="PVV03805.1"/>
    </source>
</evidence>
<dbReference type="InterPro" id="IPR039754">
    <property type="entry name" value="Esf1"/>
</dbReference>
<evidence type="ECO:0000256" key="1">
    <source>
        <dbReference type="ARBA" id="ARBA00004604"/>
    </source>
</evidence>
<dbReference type="Proteomes" id="UP000245609">
    <property type="component" value="Unassembled WGS sequence"/>
</dbReference>
<dbReference type="STRING" id="133381.A0A2T9ZGU6"/>
<dbReference type="GO" id="GO:0003723">
    <property type="term" value="F:RNA binding"/>
    <property type="evidence" value="ECO:0007669"/>
    <property type="project" value="TreeGrafter"/>
</dbReference>
<evidence type="ECO:0000259" key="4">
    <source>
        <dbReference type="Pfam" id="PF08159"/>
    </source>
</evidence>
<proteinExistence type="predicted"/>
<dbReference type="OrthoDB" id="431825at2759"/>
<gene>
    <name evidence="5" type="ORF">BB560_001687</name>
</gene>
<feature type="compositionally biased region" description="Polar residues" evidence="3">
    <location>
        <begin position="7"/>
        <end position="16"/>
    </location>
</feature>
<dbReference type="AlphaFoldDB" id="A0A2T9ZGU6"/>
<keyword evidence="6" id="KW-1185">Reference proteome</keyword>
<evidence type="ECO:0000256" key="2">
    <source>
        <dbReference type="ARBA" id="ARBA00023242"/>
    </source>
</evidence>
<protein>
    <recommendedName>
        <fullName evidence="4">NUC153 domain-containing protein</fullName>
    </recommendedName>
</protein>
<accession>A0A2T9ZGU6</accession>
<keyword evidence="2" id="KW-0539">Nucleus</keyword>
<evidence type="ECO:0000313" key="6">
    <source>
        <dbReference type="Proteomes" id="UP000245609"/>
    </source>
</evidence>
<comment type="subcellular location">
    <subcellularLocation>
        <location evidence="1">Nucleus</location>
        <location evidence="1">Nucleolus</location>
    </subcellularLocation>
</comment>
<dbReference type="PANTHER" id="PTHR12202:SF0">
    <property type="entry name" value="ESF1 HOMOLOG"/>
    <property type="match status" value="1"/>
</dbReference>
<feature type="domain" description="NUC153" evidence="4">
    <location>
        <begin position="55"/>
        <end position="83"/>
    </location>
</feature>
<dbReference type="PANTHER" id="PTHR12202">
    <property type="entry name" value="ESF1 HOMOLOG"/>
    <property type="match status" value="1"/>
</dbReference>